<protein>
    <recommendedName>
        <fullName evidence="4 10">Squalene monooxygenase</fullName>
        <ecNumber evidence="4 10">1.14.14.17</ecNumber>
    </recommendedName>
</protein>
<dbReference type="EC" id="1.14.14.17" evidence="4 10"/>
<dbReference type="Pfam" id="PF13450">
    <property type="entry name" value="NAD_binding_8"/>
    <property type="match status" value="1"/>
</dbReference>
<comment type="caution">
    <text evidence="12">The sequence shown here is derived from an EMBL/GenBank/DDBJ whole genome shotgun (WGS) entry which is preliminary data.</text>
</comment>
<keyword evidence="10" id="KW-0812">Transmembrane</keyword>
<dbReference type="Gene3D" id="3.50.50.60">
    <property type="entry name" value="FAD/NAD(P)-binding domain"/>
    <property type="match status" value="1"/>
</dbReference>
<dbReference type="GO" id="GO:0016126">
    <property type="term" value="P:sterol biosynthetic process"/>
    <property type="evidence" value="ECO:0007669"/>
    <property type="project" value="UniProtKB-UniRule"/>
</dbReference>
<keyword evidence="10" id="KW-1133">Transmembrane helix</keyword>
<dbReference type="InterPro" id="IPR040125">
    <property type="entry name" value="Squalene_monox"/>
</dbReference>
<evidence type="ECO:0000256" key="2">
    <source>
        <dbReference type="ARBA" id="ARBA00005018"/>
    </source>
</evidence>
<evidence type="ECO:0000256" key="7">
    <source>
        <dbReference type="ARBA" id="ARBA00023002"/>
    </source>
</evidence>
<dbReference type="SUPFAM" id="SSF51905">
    <property type="entry name" value="FAD/NAD(P)-binding domain"/>
    <property type="match status" value="1"/>
</dbReference>
<dbReference type="EMBL" id="CAKOAT010349599">
    <property type="protein sequence ID" value="CAH8362997.1"/>
    <property type="molecule type" value="Genomic_DNA"/>
</dbReference>
<dbReference type="InterPro" id="IPR013698">
    <property type="entry name" value="Squalene_epoxidase"/>
</dbReference>
<reference evidence="12 13" key="1">
    <citation type="submission" date="2022-03" db="EMBL/GenBank/DDBJ databases">
        <authorList>
            <person name="Macdonald S."/>
            <person name="Ahmed S."/>
            <person name="Newling K."/>
        </authorList>
    </citation>
    <scope>NUCLEOTIDE SEQUENCE [LARGE SCALE GENOMIC DNA]</scope>
</reference>
<comment type="pathway">
    <text evidence="2">Terpene metabolism; lanosterol biosynthesis; lanosterol from farnesyl diphosphate: step 2/3.</text>
</comment>
<evidence type="ECO:0000256" key="3">
    <source>
        <dbReference type="ARBA" id="ARBA00008802"/>
    </source>
</evidence>
<feature type="transmembrane region" description="Helical" evidence="10">
    <location>
        <begin position="6"/>
        <end position="24"/>
    </location>
</feature>
<evidence type="ECO:0000256" key="10">
    <source>
        <dbReference type="RuleBase" id="RU367121"/>
    </source>
</evidence>
<dbReference type="Proteomes" id="UP001642260">
    <property type="component" value="Unassembled WGS sequence"/>
</dbReference>
<sequence length="543" mass="60258">MASPYLWLWTVLAFLLTWTSLYIANQSKKKPKLTDLEVEERRDDGGADVIIVGAGVGGSALAYALAKDGRKVHVIEKDMREPERVMGEIMQPGGRLMLAKLGLQGLLPSTSYVNCLSFIMSLITCIDIQLDCLEGIDEQKVTGLALYKDGKKTILPFPVDNNNFPHEPSARSFHNGRFVQRLCQKASSHFNVRLEEGTVKSLIEEKGVIKGVTYKTSSGEETTALAPLTVVCDGCYSRLRRSLNDNNAKVLSFVIGYISKNCRLEEPDTIHLIMSKPSFTLLYQNSSAEVRCFTEISPDNVPSISKGEMTTFFKKTVAPQIPPKLREILMKGINEGAKMDVVATKNMSAILGDKKGVIVLGDAFNMRHPVIASGMMVLLSDILILRRLLKPLRNFSDFNKVSAVLKSFYNIRKPMSSTVDTLGSAFFQILVASTDEAKEAMRQGFFDYHCGGGFAKSDTMALLGGMNPRPLCLIRQLLSIILFSVGTLLYPFPSPLRIWRSLKLLWLSWRMLGPRLKAEGVRQMLSPANAAAYRKNFMGANTF</sequence>
<keyword evidence="6 10" id="KW-0274">FAD</keyword>
<feature type="domain" description="Squalene epoxidase" evidence="11">
    <location>
        <begin position="226"/>
        <end position="499"/>
    </location>
</feature>
<name>A0ABC8KZV6_ERUVS</name>
<evidence type="ECO:0000313" key="12">
    <source>
        <dbReference type="EMBL" id="CAH8362997.1"/>
    </source>
</evidence>
<dbReference type="PRINTS" id="PR00420">
    <property type="entry name" value="RNGMNOXGNASE"/>
</dbReference>
<dbReference type="InterPro" id="IPR036188">
    <property type="entry name" value="FAD/NAD-bd_sf"/>
</dbReference>
<comment type="catalytic activity">
    <reaction evidence="9 10">
        <text>squalene + reduced [NADPH--hemoprotein reductase] + O2 = (S)-2,3-epoxysqualene + oxidized [NADPH--hemoprotein reductase] + H2O + H(+)</text>
        <dbReference type="Rhea" id="RHEA:25282"/>
        <dbReference type="Rhea" id="RHEA-COMP:11964"/>
        <dbReference type="Rhea" id="RHEA-COMP:11965"/>
        <dbReference type="ChEBI" id="CHEBI:15377"/>
        <dbReference type="ChEBI" id="CHEBI:15378"/>
        <dbReference type="ChEBI" id="CHEBI:15379"/>
        <dbReference type="ChEBI" id="CHEBI:15440"/>
        <dbReference type="ChEBI" id="CHEBI:15441"/>
        <dbReference type="ChEBI" id="CHEBI:57618"/>
        <dbReference type="ChEBI" id="CHEBI:58210"/>
        <dbReference type="EC" id="1.14.14.17"/>
    </reaction>
</comment>
<evidence type="ECO:0000256" key="1">
    <source>
        <dbReference type="ARBA" id="ARBA00001974"/>
    </source>
</evidence>
<keyword evidence="7 10" id="KW-0560">Oxidoreductase</keyword>
<evidence type="ECO:0000259" key="11">
    <source>
        <dbReference type="Pfam" id="PF08491"/>
    </source>
</evidence>
<evidence type="ECO:0000313" key="13">
    <source>
        <dbReference type="Proteomes" id="UP001642260"/>
    </source>
</evidence>
<keyword evidence="8 10" id="KW-0472">Membrane</keyword>
<gene>
    <name evidence="12" type="ORF">ERUC_LOCUS28753</name>
</gene>
<dbReference type="PANTHER" id="PTHR10835:SF11">
    <property type="entry name" value="SQUALENE MONOOXYGENASE"/>
    <property type="match status" value="1"/>
</dbReference>
<evidence type="ECO:0000256" key="5">
    <source>
        <dbReference type="ARBA" id="ARBA00022630"/>
    </source>
</evidence>
<dbReference type="GO" id="GO:0016020">
    <property type="term" value="C:membrane"/>
    <property type="evidence" value="ECO:0007669"/>
    <property type="project" value="UniProtKB-SubCell"/>
</dbReference>
<comment type="subcellular location">
    <subcellularLocation>
        <location evidence="10">Membrane</location>
        <topology evidence="10">Multi-pass membrane protein</topology>
    </subcellularLocation>
</comment>
<dbReference type="PANTHER" id="PTHR10835">
    <property type="entry name" value="SQUALENE MONOOXYGENASE"/>
    <property type="match status" value="1"/>
</dbReference>
<evidence type="ECO:0000256" key="8">
    <source>
        <dbReference type="ARBA" id="ARBA00023136"/>
    </source>
</evidence>
<dbReference type="Pfam" id="PF08491">
    <property type="entry name" value="SE"/>
    <property type="match status" value="1"/>
</dbReference>
<keyword evidence="5 10" id="KW-0285">Flavoprotein</keyword>
<accession>A0ABC8KZV6</accession>
<keyword evidence="13" id="KW-1185">Reference proteome</keyword>
<dbReference type="GO" id="GO:0004506">
    <property type="term" value="F:squalene monooxygenase activity"/>
    <property type="evidence" value="ECO:0007669"/>
    <property type="project" value="UniProtKB-UniRule"/>
</dbReference>
<organism evidence="12 13">
    <name type="scientific">Eruca vesicaria subsp. sativa</name>
    <name type="common">Garden rocket</name>
    <name type="synonym">Eruca sativa</name>
    <dbReference type="NCBI Taxonomy" id="29727"/>
    <lineage>
        <taxon>Eukaryota</taxon>
        <taxon>Viridiplantae</taxon>
        <taxon>Streptophyta</taxon>
        <taxon>Embryophyta</taxon>
        <taxon>Tracheophyta</taxon>
        <taxon>Spermatophyta</taxon>
        <taxon>Magnoliopsida</taxon>
        <taxon>eudicotyledons</taxon>
        <taxon>Gunneridae</taxon>
        <taxon>Pentapetalae</taxon>
        <taxon>rosids</taxon>
        <taxon>malvids</taxon>
        <taxon>Brassicales</taxon>
        <taxon>Brassicaceae</taxon>
        <taxon>Brassiceae</taxon>
        <taxon>Eruca</taxon>
    </lineage>
</organism>
<comment type="function">
    <text evidence="10">Catalyzes the stereospecific oxidation of squalene to (S)-2,3-epoxysqualene, and is considered to be a rate-limiting enzyme in steroid biosynthesis.</text>
</comment>
<proteinExistence type="inferred from homology"/>
<evidence type="ECO:0000256" key="6">
    <source>
        <dbReference type="ARBA" id="ARBA00022827"/>
    </source>
</evidence>
<comment type="cofactor">
    <cofactor evidence="1 10">
        <name>FAD</name>
        <dbReference type="ChEBI" id="CHEBI:57692"/>
    </cofactor>
</comment>
<dbReference type="GO" id="GO:0050660">
    <property type="term" value="F:flavin adenine dinucleotide binding"/>
    <property type="evidence" value="ECO:0007669"/>
    <property type="project" value="UniProtKB-UniRule"/>
</dbReference>
<evidence type="ECO:0000256" key="9">
    <source>
        <dbReference type="ARBA" id="ARBA00048658"/>
    </source>
</evidence>
<evidence type="ECO:0000256" key="4">
    <source>
        <dbReference type="ARBA" id="ARBA00012312"/>
    </source>
</evidence>
<feature type="transmembrane region" description="Helical" evidence="10">
    <location>
        <begin position="45"/>
        <end position="66"/>
    </location>
</feature>
<dbReference type="AlphaFoldDB" id="A0ABC8KZV6"/>
<comment type="similarity">
    <text evidence="3 10">Belongs to the squalene monooxygenase family.</text>
</comment>